<feature type="transmembrane region" description="Helical" evidence="1">
    <location>
        <begin position="6"/>
        <end position="26"/>
    </location>
</feature>
<feature type="transmembrane region" description="Helical" evidence="1">
    <location>
        <begin position="116"/>
        <end position="134"/>
    </location>
</feature>
<feature type="non-terminal residue" evidence="2">
    <location>
        <position position="150"/>
    </location>
</feature>
<feature type="transmembrane region" description="Helical" evidence="1">
    <location>
        <begin position="60"/>
        <end position="86"/>
    </location>
</feature>
<evidence type="ECO:0000256" key="1">
    <source>
        <dbReference type="SAM" id="Phobius"/>
    </source>
</evidence>
<evidence type="ECO:0000313" key="2">
    <source>
        <dbReference type="EMBL" id="CAJ0572867.1"/>
    </source>
</evidence>
<dbReference type="EMBL" id="CATQJA010002608">
    <property type="protein sequence ID" value="CAJ0572867.1"/>
    <property type="molecule type" value="Genomic_DNA"/>
</dbReference>
<sequence>MDVGTIVVLLLYMIWWLFMVGLQWTFDCADFSVHLNGSDAMLIPSNGCPPWKLPPGRKPAFTCIGLAVASFIALCFTLAPLGVWYMLVMDEWSHFCLITALFTLVGRLLSSMIRHFYMSAIGLAVFYCLLSLHIKFIPTLPEREHALRLH</sequence>
<protein>
    <submittedName>
        <fullName evidence="2">Uncharacterized protein</fullName>
    </submittedName>
</protein>
<accession>A0AA36CRH6</accession>
<keyword evidence="3" id="KW-1185">Reference proteome</keyword>
<gene>
    <name evidence="2" type="ORF">MSPICULIGERA_LOCUS11243</name>
</gene>
<name>A0AA36CRH6_9BILA</name>
<keyword evidence="1" id="KW-0472">Membrane</keyword>
<comment type="caution">
    <text evidence="2">The sequence shown here is derived from an EMBL/GenBank/DDBJ whole genome shotgun (WGS) entry which is preliminary data.</text>
</comment>
<organism evidence="2 3">
    <name type="scientific">Mesorhabditis spiculigera</name>
    <dbReference type="NCBI Taxonomy" id="96644"/>
    <lineage>
        <taxon>Eukaryota</taxon>
        <taxon>Metazoa</taxon>
        <taxon>Ecdysozoa</taxon>
        <taxon>Nematoda</taxon>
        <taxon>Chromadorea</taxon>
        <taxon>Rhabditida</taxon>
        <taxon>Rhabditina</taxon>
        <taxon>Rhabditomorpha</taxon>
        <taxon>Rhabditoidea</taxon>
        <taxon>Rhabditidae</taxon>
        <taxon>Mesorhabditinae</taxon>
        <taxon>Mesorhabditis</taxon>
    </lineage>
</organism>
<feature type="transmembrane region" description="Helical" evidence="1">
    <location>
        <begin position="92"/>
        <end position="109"/>
    </location>
</feature>
<keyword evidence="1" id="KW-1133">Transmembrane helix</keyword>
<keyword evidence="1" id="KW-0812">Transmembrane</keyword>
<dbReference type="Proteomes" id="UP001177023">
    <property type="component" value="Unassembled WGS sequence"/>
</dbReference>
<evidence type="ECO:0000313" key="3">
    <source>
        <dbReference type="Proteomes" id="UP001177023"/>
    </source>
</evidence>
<proteinExistence type="predicted"/>
<reference evidence="2" key="1">
    <citation type="submission" date="2023-06" db="EMBL/GenBank/DDBJ databases">
        <authorList>
            <person name="Delattre M."/>
        </authorList>
    </citation>
    <scope>NUCLEOTIDE SEQUENCE</scope>
    <source>
        <strain evidence="2">AF72</strain>
    </source>
</reference>
<dbReference type="AlphaFoldDB" id="A0AA36CRH6"/>